<accession>A0A7L4PDH9</accession>
<dbReference type="AlphaFoldDB" id="A0A7L4PDH9"/>
<dbReference type="RefSeq" id="WP_179790591.1">
    <property type="nucleotide sequence ID" value="NZ_JAAVJF010000003.1"/>
</dbReference>
<reference evidence="1 2" key="1">
    <citation type="journal article" date="2020" name="Nat. Commun.">
        <title>The structures of two archaeal type IV pili illuminate evolutionary relationships.</title>
        <authorList>
            <person name="Wang F."/>
            <person name="Baquero D.P."/>
            <person name="Su Z."/>
            <person name="Beltran L.C."/>
            <person name="Prangishvili D."/>
            <person name="Krupovic M."/>
            <person name="Egelman E.H."/>
        </authorList>
    </citation>
    <scope>NUCLEOTIDE SEQUENCE [LARGE SCALE GENOMIC DNA]</scope>
    <source>
        <strain evidence="1 2">2GA</strain>
    </source>
</reference>
<comment type="caution">
    <text evidence="1">The sequence shown here is derived from an EMBL/GenBank/DDBJ whole genome shotgun (WGS) entry which is preliminary data.</text>
</comment>
<sequence>MRLLVPVLLATAVALALPQLFDAMSAGIYLSMAPGQYWAALNSSKLIYIDERGVYITTGAFPQSGSALMIYKYVAELNRTGLLRYSVNETGVYIFYKGELYRRYVFKSLPNYTVATPRYSLIARPGPAYNLTQLGGNATLKTSFIHITGAVKARVLYIEYFKNGTEAVAGFFIITPEPRAYGYFVYSAGEKTYFIDRVLVNYTGRLFQHLAKTAQTLAQLSAQTPDDAARAKAYQAVANALTEIAKAINGTSLDTTVNSTQITVTDPIIAVILLRVELVVNLANAFATGLLTYIDTGDIGKAATCAFVDFVSNYLFPLPIPDLGKKSVIIEKIIGIGFDLLDVDLAQWFGLNCTGYGDVLKRGAEYVMFYWRKVDINGLESCIKQTALPNTCNKVSPLQNSICVAGPLNFANYAGRYRLLVWDIGSVFNSCPVDRFELSAAGRSVNITQTPSAKQQYLTLWESCLYCSTPYWFYENAIFHIVNLDGLWRFTCLRSVAEDYLTHQLYFSASGATVYGFCPSGQLMGTYLQNNYVVTDFFRCGFWCWANAQVGFFN</sequence>
<evidence type="ECO:0000313" key="1">
    <source>
        <dbReference type="EMBL" id="NYR15826.1"/>
    </source>
</evidence>
<gene>
    <name evidence="1" type="ORF">HC235_07725</name>
</gene>
<name>A0A7L4PDH9_9CREN</name>
<keyword evidence="2" id="KW-1185">Reference proteome</keyword>
<dbReference type="EMBL" id="JAAVJF010000003">
    <property type="protein sequence ID" value="NYR15826.1"/>
    <property type="molecule type" value="Genomic_DNA"/>
</dbReference>
<evidence type="ECO:0000313" key="2">
    <source>
        <dbReference type="Proteomes" id="UP000554766"/>
    </source>
</evidence>
<dbReference type="Proteomes" id="UP000554766">
    <property type="component" value="Unassembled WGS sequence"/>
</dbReference>
<proteinExistence type="predicted"/>
<organism evidence="1 2">
    <name type="scientific">Pyrobaculum arsenaticum</name>
    <dbReference type="NCBI Taxonomy" id="121277"/>
    <lineage>
        <taxon>Archaea</taxon>
        <taxon>Thermoproteota</taxon>
        <taxon>Thermoprotei</taxon>
        <taxon>Thermoproteales</taxon>
        <taxon>Thermoproteaceae</taxon>
        <taxon>Pyrobaculum</taxon>
    </lineage>
</organism>
<protein>
    <submittedName>
        <fullName evidence="1">Uncharacterized protein</fullName>
    </submittedName>
</protein>